<dbReference type="Pfam" id="PF00990">
    <property type="entry name" value="GGDEF"/>
    <property type="match status" value="1"/>
</dbReference>
<dbReference type="InterPro" id="IPR029787">
    <property type="entry name" value="Nucleotide_cyclase"/>
</dbReference>
<gene>
    <name evidence="5" type="ORF">BFC18_03620</name>
</gene>
<dbReference type="SMART" id="SM00267">
    <property type="entry name" value="GGDEF"/>
    <property type="match status" value="1"/>
</dbReference>
<feature type="transmembrane region" description="Helical" evidence="3">
    <location>
        <begin position="409"/>
        <end position="428"/>
    </location>
</feature>
<dbReference type="AlphaFoldDB" id="A0A1E7ZFW8"/>
<dbReference type="Gene3D" id="1.25.40.10">
    <property type="entry name" value="Tetratricopeptide repeat domain"/>
    <property type="match status" value="1"/>
</dbReference>
<dbReference type="InterPro" id="IPR011990">
    <property type="entry name" value="TPR-like_helical_dom_sf"/>
</dbReference>
<keyword evidence="3" id="KW-0472">Membrane</keyword>
<feature type="domain" description="GGDEF" evidence="4">
    <location>
        <begin position="464"/>
        <end position="589"/>
    </location>
</feature>
<comment type="catalytic activity">
    <reaction evidence="2">
        <text>2 GTP = 3',3'-c-di-GMP + 2 diphosphate</text>
        <dbReference type="Rhea" id="RHEA:24898"/>
        <dbReference type="ChEBI" id="CHEBI:33019"/>
        <dbReference type="ChEBI" id="CHEBI:37565"/>
        <dbReference type="ChEBI" id="CHEBI:58805"/>
        <dbReference type="EC" id="2.7.7.65"/>
    </reaction>
</comment>
<comment type="caution">
    <text evidence="5">The sequence shown here is derived from an EMBL/GenBank/DDBJ whole genome shotgun (WGS) entry which is preliminary data.</text>
</comment>
<dbReference type="InterPro" id="IPR000160">
    <property type="entry name" value="GGDEF_dom"/>
</dbReference>
<dbReference type="EMBL" id="MDHN01000005">
    <property type="protein sequence ID" value="OFC72354.1"/>
    <property type="molecule type" value="Genomic_DNA"/>
</dbReference>
<keyword evidence="3" id="KW-0812">Transmembrane</keyword>
<dbReference type="SUPFAM" id="SSF48452">
    <property type="entry name" value="TPR-like"/>
    <property type="match status" value="1"/>
</dbReference>
<evidence type="ECO:0000256" key="3">
    <source>
        <dbReference type="SAM" id="Phobius"/>
    </source>
</evidence>
<evidence type="ECO:0000256" key="2">
    <source>
        <dbReference type="ARBA" id="ARBA00034247"/>
    </source>
</evidence>
<evidence type="ECO:0000256" key="1">
    <source>
        <dbReference type="ARBA" id="ARBA00012528"/>
    </source>
</evidence>
<evidence type="ECO:0000313" key="5">
    <source>
        <dbReference type="EMBL" id="OFC72354.1"/>
    </source>
</evidence>
<name>A0A1E7ZFW8_9ALTE</name>
<evidence type="ECO:0000259" key="4">
    <source>
        <dbReference type="PROSITE" id="PS50887"/>
    </source>
</evidence>
<dbReference type="Gene3D" id="3.30.70.270">
    <property type="match status" value="1"/>
</dbReference>
<dbReference type="EC" id="2.7.7.65" evidence="1"/>
<dbReference type="PANTHER" id="PTHR45138">
    <property type="entry name" value="REGULATORY COMPONENTS OF SENSORY TRANSDUCTION SYSTEM"/>
    <property type="match status" value="1"/>
</dbReference>
<dbReference type="InterPro" id="IPR050469">
    <property type="entry name" value="Diguanylate_Cyclase"/>
</dbReference>
<proteinExistence type="predicted"/>
<dbReference type="GO" id="GO:0052621">
    <property type="term" value="F:diguanylate cyclase activity"/>
    <property type="evidence" value="ECO:0007669"/>
    <property type="project" value="UniProtKB-EC"/>
</dbReference>
<dbReference type="PROSITE" id="PS50887">
    <property type="entry name" value="GGDEF"/>
    <property type="match status" value="1"/>
</dbReference>
<sequence length="589" mass="66029">MYWLVVLGLLLPVSAFDNDDIDAVIEKVRAPSYDCPNDSLFPELEATLNQESLTTTQRNALISAKGQFLICRGDFESALTLLGDLVDQPDIDKASYTYVSAINQIGFIYDAQENPTRCQYYRQARSLSSPEKHSDIYMSSSLGMISYCSEYDDVSERLGKMFSILERFYEDGSPAELAHIHNSIGLLYGGLGQHGLAAEQFLKAHDMGVQFYEGSNKLSMLISAIVSLQSSGQNEEAYRRIQEYAALNATINTPLTNYFYYNSLVYYYRKNRDFENLEKTLPDFKAAVSAVSSSFGTLIYKWHEAEICLHNGNLVCLVDYVQQFKDEKNTIPPRLATNLDYLSFNLAIYLALGDVEKARVANDVFAMEAERKRIKQQDSARVLSAANLYNRIYGLEAEVEAEQQARQRILWALLAVFIITGSLATYFLRRKFLAAKAIDPVTQLLNSEVAISRIGKLSAPDKGRAIGIAVFDISNFREITRYLGPSKTNSVLKAIARTLQNNIRGSDILGRFGTEQFIMCLHNVEESSARPYFERMRTAIAQALEEGDTAGSIKVESTVSIFITNEKITGLHDILDDMATSIGLNHRSQ</sequence>
<dbReference type="InterPro" id="IPR043128">
    <property type="entry name" value="Rev_trsase/Diguanyl_cyclase"/>
</dbReference>
<protein>
    <recommendedName>
        <fullName evidence="1">diguanylate cyclase</fullName>
        <ecNumber evidence="1">2.7.7.65</ecNumber>
    </recommendedName>
</protein>
<organism evidence="5 6">
    <name type="scientific">Alteromonas confluentis</name>
    <dbReference type="NCBI Taxonomy" id="1656094"/>
    <lineage>
        <taxon>Bacteria</taxon>
        <taxon>Pseudomonadati</taxon>
        <taxon>Pseudomonadota</taxon>
        <taxon>Gammaproteobacteria</taxon>
        <taxon>Alteromonadales</taxon>
        <taxon>Alteromonadaceae</taxon>
        <taxon>Alteromonas/Salinimonas group</taxon>
        <taxon>Alteromonas</taxon>
    </lineage>
</organism>
<reference evidence="5 6" key="1">
    <citation type="submission" date="2016-08" db="EMBL/GenBank/DDBJ databases">
        <authorList>
            <person name="Seilhamer J.J."/>
        </authorList>
    </citation>
    <scope>NUCLEOTIDE SEQUENCE [LARGE SCALE GENOMIC DNA]</scope>
    <source>
        <strain evidence="5 6">KCTC 42603</strain>
    </source>
</reference>
<dbReference type="NCBIfam" id="TIGR00254">
    <property type="entry name" value="GGDEF"/>
    <property type="match status" value="1"/>
</dbReference>
<keyword evidence="6" id="KW-1185">Reference proteome</keyword>
<dbReference type="Proteomes" id="UP000175691">
    <property type="component" value="Unassembled WGS sequence"/>
</dbReference>
<dbReference type="SUPFAM" id="SSF55073">
    <property type="entry name" value="Nucleotide cyclase"/>
    <property type="match status" value="1"/>
</dbReference>
<evidence type="ECO:0000313" key="6">
    <source>
        <dbReference type="Proteomes" id="UP000175691"/>
    </source>
</evidence>
<accession>A0A1E7ZFW8</accession>
<dbReference type="RefSeq" id="WP_070123580.1">
    <property type="nucleotide sequence ID" value="NZ_MDHN01000005.1"/>
</dbReference>
<dbReference type="STRING" id="1656094.BFC18_03620"/>
<keyword evidence="3" id="KW-1133">Transmembrane helix</keyword>
<dbReference type="PANTHER" id="PTHR45138:SF9">
    <property type="entry name" value="DIGUANYLATE CYCLASE DGCM-RELATED"/>
    <property type="match status" value="1"/>
</dbReference>